<dbReference type="AlphaFoldDB" id="A0A4Z1KJW7"/>
<feature type="compositionally biased region" description="Acidic residues" evidence="1">
    <location>
        <begin position="121"/>
        <end position="135"/>
    </location>
</feature>
<feature type="region of interest" description="Disordered" evidence="1">
    <location>
        <begin position="107"/>
        <end position="135"/>
    </location>
</feature>
<feature type="compositionally biased region" description="Basic and acidic residues" evidence="1">
    <location>
        <begin position="109"/>
        <end position="120"/>
    </location>
</feature>
<gene>
    <name evidence="2" type="ORF">BPOR_0310g00100</name>
</gene>
<keyword evidence="3" id="KW-1185">Reference proteome</keyword>
<reference evidence="2 3" key="1">
    <citation type="submission" date="2017-12" db="EMBL/GenBank/DDBJ databases">
        <title>Comparative genomics of Botrytis spp.</title>
        <authorList>
            <person name="Valero-Jimenez C.A."/>
            <person name="Tapia P."/>
            <person name="Veloso J."/>
            <person name="Silva-Moreno E."/>
            <person name="Staats M."/>
            <person name="Valdes J.H."/>
            <person name="Van Kan J.A.L."/>
        </authorList>
    </citation>
    <scope>NUCLEOTIDE SEQUENCE [LARGE SCALE GENOMIC DNA]</scope>
    <source>
        <strain evidence="2 3">MUCL3349</strain>
    </source>
</reference>
<evidence type="ECO:0000313" key="2">
    <source>
        <dbReference type="EMBL" id="TGO86371.1"/>
    </source>
</evidence>
<protein>
    <submittedName>
        <fullName evidence="2">Uncharacterized protein</fullName>
    </submittedName>
</protein>
<comment type="caution">
    <text evidence="2">The sequence shown here is derived from an EMBL/GenBank/DDBJ whole genome shotgun (WGS) entry which is preliminary data.</text>
</comment>
<evidence type="ECO:0000313" key="3">
    <source>
        <dbReference type="Proteomes" id="UP000297280"/>
    </source>
</evidence>
<evidence type="ECO:0000256" key="1">
    <source>
        <dbReference type="SAM" id="MobiDB-lite"/>
    </source>
</evidence>
<organism evidence="2 3">
    <name type="scientific">Botrytis porri</name>
    <dbReference type="NCBI Taxonomy" id="87229"/>
    <lineage>
        <taxon>Eukaryota</taxon>
        <taxon>Fungi</taxon>
        <taxon>Dikarya</taxon>
        <taxon>Ascomycota</taxon>
        <taxon>Pezizomycotina</taxon>
        <taxon>Leotiomycetes</taxon>
        <taxon>Helotiales</taxon>
        <taxon>Sclerotiniaceae</taxon>
        <taxon>Botrytis</taxon>
    </lineage>
</organism>
<sequence length="135" mass="15619">MCTFSPGARVTVFTYSFAYPATEQNRNDMMHAQGLHVSRRIGKLGIHCQRAWNREPQLGDVGRLVWPNTEPPVYFEAIDQDEYSGENLGKQIRRINPIDMEEITWNAAKVEEKEEEGWGKEEDDEKEDDNEELST</sequence>
<proteinExistence type="predicted"/>
<dbReference type="Proteomes" id="UP000297280">
    <property type="component" value="Unassembled WGS sequence"/>
</dbReference>
<name>A0A4Z1KJW7_9HELO</name>
<accession>A0A4Z1KJW7</accession>
<dbReference type="EMBL" id="PQXO01000309">
    <property type="protein sequence ID" value="TGO86371.1"/>
    <property type="molecule type" value="Genomic_DNA"/>
</dbReference>